<dbReference type="SUPFAM" id="SSF52980">
    <property type="entry name" value="Restriction endonuclease-like"/>
    <property type="match status" value="1"/>
</dbReference>
<gene>
    <name evidence="2" type="ORF">BSL82_09695</name>
</gene>
<dbReference type="KEGG" id="sphj:BSL82_09695"/>
<dbReference type="Proteomes" id="UP000182063">
    <property type="component" value="Chromosome"/>
</dbReference>
<protein>
    <recommendedName>
        <fullName evidence="1">YqaJ viral recombinase domain-containing protein</fullName>
    </recommendedName>
</protein>
<dbReference type="AlphaFoldDB" id="A0A1L3ZV71"/>
<dbReference type="STRING" id="1921510.BSL82_09695"/>
<dbReference type="RefSeq" id="WP_072597191.1">
    <property type="nucleotide sequence ID" value="NZ_CP018221.1"/>
</dbReference>
<dbReference type="InterPro" id="IPR019080">
    <property type="entry name" value="YqaJ_viral_recombinase"/>
</dbReference>
<dbReference type="InterPro" id="IPR011335">
    <property type="entry name" value="Restrct_endonuc-II-like"/>
</dbReference>
<evidence type="ECO:0000259" key="1">
    <source>
        <dbReference type="Pfam" id="PF09588"/>
    </source>
</evidence>
<accession>A0A1L3ZV71</accession>
<proteinExistence type="predicted"/>
<dbReference type="InterPro" id="IPR011604">
    <property type="entry name" value="PDDEXK-like_dom_sf"/>
</dbReference>
<dbReference type="Gene3D" id="3.90.320.10">
    <property type="match status" value="1"/>
</dbReference>
<dbReference type="EMBL" id="CP018221">
    <property type="protein sequence ID" value="API59554.1"/>
    <property type="molecule type" value="Genomic_DNA"/>
</dbReference>
<evidence type="ECO:0000313" key="3">
    <source>
        <dbReference type="Proteomes" id="UP000182063"/>
    </source>
</evidence>
<reference evidence="3" key="1">
    <citation type="submission" date="2016-11" db="EMBL/GenBank/DDBJ databases">
        <title>Complete Genome Sequence of alachlor-degrading Sphingomonas sp. strain JJ-A5.</title>
        <authorList>
            <person name="Lee H."/>
            <person name="Ka J.-O."/>
        </authorList>
    </citation>
    <scope>NUCLEOTIDE SEQUENCE [LARGE SCALE GENOMIC DNA]</scope>
    <source>
        <strain evidence="3">JJ-A5</strain>
    </source>
</reference>
<dbReference type="Pfam" id="PF09588">
    <property type="entry name" value="YqaJ"/>
    <property type="match status" value="1"/>
</dbReference>
<name>A0A1L3ZV71_9SPHN</name>
<sequence>MNDFVGVWPLLSDLGFNAEELADRASYLGGSDANTILSGDDARVLNLWQEKTGKVQGEDLSGVLQVVLGQWTETFNRLWYVKQTGLEVTEANKFLRCPKVEFRAANLDGFVEAKGAIWEAKHTSAFARPDEIVGRYMPQLQHNMAVRGVDFAVLSVIYGNHKWETYEVPSDWMYQDELLEAEHKFWRCVQTDTPPVEIADVKAPKPLATREVSMEGNNLWGSLAADWIKHKDAAKTHANAVKSLKELIEDDVSRAYGHGLEAKRSKAGAISFKELAA</sequence>
<organism evidence="2 3">
    <name type="scientific">Tardibacter chloracetimidivorans</name>
    <dbReference type="NCBI Taxonomy" id="1921510"/>
    <lineage>
        <taxon>Bacteria</taxon>
        <taxon>Pseudomonadati</taxon>
        <taxon>Pseudomonadota</taxon>
        <taxon>Alphaproteobacteria</taxon>
        <taxon>Sphingomonadales</taxon>
        <taxon>Sphingomonadaceae</taxon>
        <taxon>Tardibacter</taxon>
    </lineage>
</organism>
<evidence type="ECO:0000313" key="2">
    <source>
        <dbReference type="EMBL" id="API59554.1"/>
    </source>
</evidence>
<feature type="domain" description="YqaJ viral recombinase" evidence="1">
    <location>
        <begin position="22"/>
        <end position="148"/>
    </location>
</feature>
<keyword evidence="3" id="KW-1185">Reference proteome</keyword>